<accession>A0A318HGH6</accession>
<gene>
    <name evidence="2" type="ORF">C8E89_117123</name>
</gene>
<keyword evidence="3" id="KW-1185">Reference proteome</keyword>
<feature type="transmembrane region" description="Helical" evidence="1">
    <location>
        <begin position="286"/>
        <end position="305"/>
    </location>
</feature>
<feature type="transmembrane region" description="Helical" evidence="1">
    <location>
        <begin position="178"/>
        <end position="198"/>
    </location>
</feature>
<comment type="caution">
    <text evidence="2">The sequence shown here is derived from an EMBL/GenBank/DDBJ whole genome shotgun (WGS) entry which is preliminary data.</text>
</comment>
<feature type="transmembrane region" description="Helical" evidence="1">
    <location>
        <begin position="104"/>
        <end position="121"/>
    </location>
</feature>
<dbReference type="EMBL" id="QJJU01000017">
    <property type="protein sequence ID" value="PXX05613.1"/>
    <property type="molecule type" value="Genomic_DNA"/>
</dbReference>
<dbReference type="Proteomes" id="UP000247781">
    <property type="component" value="Unassembled WGS sequence"/>
</dbReference>
<keyword evidence="1" id="KW-0472">Membrane</keyword>
<evidence type="ECO:0000313" key="2">
    <source>
        <dbReference type="EMBL" id="PXX05613.1"/>
    </source>
</evidence>
<evidence type="ECO:0000256" key="1">
    <source>
        <dbReference type="SAM" id="Phobius"/>
    </source>
</evidence>
<dbReference type="AlphaFoldDB" id="A0A318HGH6"/>
<feature type="transmembrane region" description="Helical" evidence="1">
    <location>
        <begin position="421"/>
        <end position="443"/>
    </location>
</feature>
<feature type="transmembrane region" description="Helical" evidence="1">
    <location>
        <begin position="210"/>
        <end position="230"/>
    </location>
</feature>
<keyword evidence="1" id="KW-1133">Transmembrane helix</keyword>
<feature type="transmembrane region" description="Helical" evidence="1">
    <location>
        <begin position="317"/>
        <end position="335"/>
    </location>
</feature>
<sequence length="632" mass="65632">MTAPPVAHDGVPTMYCPVCHTDVPAGAFCGTCGAHLSPHRGDGRGMLRAGAFAAAPGEHVLELSVASSLFPHLPHGSRTPFRVALWVMFLALIAFALLEWQAPLITVSALGFPLLFLLYLHESDIDDDLPVSSLALTAALGVGLGVGWALLSGAIVAGSYGVALSEGTSEGHPIVKGVVIPAASAVLMVLPAVVVRLLRPATRESLDGFVIGALSAIAFVAAATLTRLAPQFATGLTAHHRPISGLLAEAGIQGLAMPITAAAAGGLVGVALWFARPAGMDRRPAAMLLVASFTVVLGLCVALGLMEAAPIANGLRFGLHLLVAIIALLALRIGMQAALLHEAHDAMNPDALVLCPHCDHVVPDTAFCPNCGVATRAASRSARLTRRTPGDIGVPEVRPGYGVPPGSYAAVPVQHTTHTRLLTALGAGTAVAAAAAVTVSVLATPVSARYVCPPDCGQPPIGQPVAANPWFTSGDGKFSVQYPRAGTAYEVKKDPDGVQSHFTAGDTGTMEFFGRPAGNRTPKEIAEALIGQHYPDATTDYEIPNAMVGYQPGYGVVKDEYPQDASGTFTRLRLLVMVAVKNNYALVAAAIGPYHEYSPDFGSGHPSGVNMQLALDMGKYVNSFTWRDDSPH</sequence>
<evidence type="ECO:0000313" key="3">
    <source>
        <dbReference type="Proteomes" id="UP000247781"/>
    </source>
</evidence>
<name>A0A318HGH6_9MYCO</name>
<protein>
    <submittedName>
        <fullName evidence="2">RsiW-degrading membrane proteinase PrsW (M82 family)</fullName>
    </submittedName>
</protein>
<dbReference type="OrthoDB" id="4704342at2"/>
<organism evidence="2 3">
    <name type="scientific">Mycolicibacterium moriokaense</name>
    <dbReference type="NCBI Taxonomy" id="39691"/>
    <lineage>
        <taxon>Bacteria</taxon>
        <taxon>Bacillati</taxon>
        <taxon>Actinomycetota</taxon>
        <taxon>Actinomycetes</taxon>
        <taxon>Mycobacteriales</taxon>
        <taxon>Mycobacteriaceae</taxon>
        <taxon>Mycolicibacterium</taxon>
    </lineage>
</organism>
<reference evidence="2 3" key="2">
    <citation type="submission" date="2018-06" db="EMBL/GenBank/DDBJ databases">
        <title>Sequencing of bacterial isolates from soil warming experiment in Harvard Forest, Massachusetts, USA.</title>
        <authorList>
            <person name="Deangelis K.PhD."/>
        </authorList>
    </citation>
    <scope>NUCLEOTIDE SEQUENCE [LARGE SCALE GENOMIC DNA]</scope>
    <source>
        <strain evidence="2 3">GAS496</strain>
    </source>
</reference>
<feature type="transmembrane region" description="Helical" evidence="1">
    <location>
        <begin position="250"/>
        <end position="274"/>
    </location>
</feature>
<feature type="transmembrane region" description="Helical" evidence="1">
    <location>
        <begin position="81"/>
        <end position="98"/>
    </location>
</feature>
<proteinExistence type="predicted"/>
<feature type="transmembrane region" description="Helical" evidence="1">
    <location>
        <begin position="133"/>
        <end position="158"/>
    </location>
</feature>
<dbReference type="RefSeq" id="WP_110318397.1">
    <property type="nucleotide sequence ID" value="NZ_QJJU01000017.1"/>
</dbReference>
<reference evidence="3" key="1">
    <citation type="submission" date="2018-05" db="EMBL/GenBank/DDBJ databases">
        <authorList>
            <person name="Deangelis K."/>
            <person name="Huntemann M."/>
            <person name="Clum A."/>
            <person name="Pillay M."/>
            <person name="Palaniappan K."/>
            <person name="Varghese N."/>
            <person name="Mikhailova N."/>
            <person name="Stamatis D."/>
            <person name="Reddy T."/>
            <person name="Daum C."/>
            <person name="Shapiro N."/>
            <person name="Ivanova N."/>
            <person name="Kyrpides N."/>
            <person name="Woyke T."/>
        </authorList>
    </citation>
    <scope>NUCLEOTIDE SEQUENCE [LARGE SCALE GENOMIC DNA]</scope>
    <source>
        <strain evidence="3">GAS496</strain>
    </source>
</reference>
<keyword evidence="1" id="KW-0812">Transmembrane</keyword>